<dbReference type="Pfam" id="PF03894">
    <property type="entry name" value="XFP"/>
    <property type="match status" value="1"/>
</dbReference>
<evidence type="ECO:0000313" key="7">
    <source>
        <dbReference type="EMBL" id="KAJ7753103.1"/>
    </source>
</evidence>
<reference evidence="7" key="1">
    <citation type="submission" date="2023-03" db="EMBL/GenBank/DDBJ databases">
        <title>Massive genome expansion in bonnet fungi (Mycena s.s.) driven by repeated elements and novel gene families across ecological guilds.</title>
        <authorList>
            <consortium name="Lawrence Berkeley National Laboratory"/>
            <person name="Harder C.B."/>
            <person name="Miyauchi S."/>
            <person name="Viragh M."/>
            <person name="Kuo A."/>
            <person name="Thoen E."/>
            <person name="Andreopoulos B."/>
            <person name="Lu D."/>
            <person name="Skrede I."/>
            <person name="Drula E."/>
            <person name="Henrissat B."/>
            <person name="Morin E."/>
            <person name="Kohler A."/>
            <person name="Barry K."/>
            <person name="LaButti K."/>
            <person name="Morin E."/>
            <person name="Salamov A."/>
            <person name="Lipzen A."/>
            <person name="Mereny Z."/>
            <person name="Hegedus B."/>
            <person name="Baldrian P."/>
            <person name="Stursova M."/>
            <person name="Weitz H."/>
            <person name="Taylor A."/>
            <person name="Grigoriev I.V."/>
            <person name="Nagy L.G."/>
            <person name="Martin F."/>
            <person name="Kauserud H."/>
        </authorList>
    </citation>
    <scope>NUCLEOTIDE SEQUENCE</scope>
    <source>
        <strain evidence="7">CBHHK188m</strain>
    </source>
</reference>
<dbReference type="PANTHER" id="PTHR31273:SF1">
    <property type="entry name" value="PHOSPHOKETOLASE-RELATED"/>
    <property type="match status" value="1"/>
</dbReference>
<feature type="domain" description="Xylulose 5-phosphate/Fructose 6-phosphate phosphoketolase C-terminal" evidence="5">
    <location>
        <begin position="609"/>
        <end position="678"/>
    </location>
</feature>
<evidence type="ECO:0000313" key="8">
    <source>
        <dbReference type="Proteomes" id="UP001215280"/>
    </source>
</evidence>
<sequence>MSASTASCLATGSKPIHRQPSLLPDSILQLSVQLDAKNYVSRDGLKSVKMFCRAADYVAVAMITLNHNVPVERDMTHDDIESRLLDSWGACPGLVYAHTGLDTLEVVGPGQTRRPTILSCLWLENSLSTFYPKNARDYKGLHKLVASFSVPGGFPRSNSNLSCDHINAGTPGADDEGGELGHALGVSFRAVVENPDLVVVCVVGTATAWHGFKYIDPCGFKISERTIYGTMDNKELTALFTGYGYQVRLVEDIDNDLAASMDWALAERRLKPPPAAATLSSNLCWPSYRLKELFTADGVSVPEVLSIIPEDSDKLREWKDFCVEPGTQESCMKAVGRLLKGAVKENPQKFRIFSPDELVSNKLDVVFDESGHDFKWHYESRGMLQGHTLTGRNGQALLLPNPSFILTLFLGLFPSYEAFLGIVQTVVVQYCKFTKMSAEIPWRQPCGSLDYLETSTWVRQEHNGFSHRNPAFIGAVLNHKPIAAHVYLPPDANCFLSTMAHCLRAQQATDSNMHCVACASVWKFASVDDGVNPDVVLVGIGVKVTSQVIAAAALLRDRVPELRVRVVKLANLMILSATGSYPHAPTDVAFDSLFTHDKPIHFDYHGYRKGTTTLAFNTMLCNHISRYDVAAAPIRGGALCNPRVAVSAHEHESSVKHLAIKKDYIYANGKDRENTFDTPTFPRGA</sequence>
<dbReference type="SUPFAM" id="SSF52518">
    <property type="entry name" value="Thiamin diphosphate-binding fold (THDP-binding)"/>
    <property type="match status" value="1"/>
</dbReference>
<dbReference type="Pfam" id="PF09363">
    <property type="entry name" value="XFP_C"/>
    <property type="match status" value="2"/>
</dbReference>
<keyword evidence="8" id="KW-1185">Reference proteome</keyword>
<dbReference type="InterPro" id="IPR009014">
    <property type="entry name" value="Transketo_C/PFOR_II"/>
</dbReference>
<dbReference type="Pfam" id="PF09364">
    <property type="entry name" value="XFP_N"/>
    <property type="match status" value="1"/>
</dbReference>
<keyword evidence="3" id="KW-0786">Thiamine pyrophosphate</keyword>
<dbReference type="InterPro" id="IPR018969">
    <property type="entry name" value="Xul5P/Fru6P_PKetolase_C"/>
</dbReference>
<comment type="caution">
    <text evidence="7">The sequence shown here is derived from an EMBL/GenBank/DDBJ whole genome shotgun (WGS) entry which is preliminary data.</text>
</comment>
<organism evidence="7 8">
    <name type="scientific">Mycena maculata</name>
    <dbReference type="NCBI Taxonomy" id="230809"/>
    <lineage>
        <taxon>Eukaryota</taxon>
        <taxon>Fungi</taxon>
        <taxon>Dikarya</taxon>
        <taxon>Basidiomycota</taxon>
        <taxon>Agaricomycotina</taxon>
        <taxon>Agaricomycetes</taxon>
        <taxon>Agaricomycetidae</taxon>
        <taxon>Agaricales</taxon>
        <taxon>Marasmiineae</taxon>
        <taxon>Mycenaceae</taxon>
        <taxon>Mycena</taxon>
    </lineage>
</organism>
<dbReference type="Proteomes" id="UP001215280">
    <property type="component" value="Unassembled WGS sequence"/>
</dbReference>
<feature type="domain" description="Xylulose 5-phosphate/Fructose 6-phosphate phosphoketolase C-terminal" evidence="5">
    <location>
        <begin position="509"/>
        <end position="608"/>
    </location>
</feature>
<dbReference type="PANTHER" id="PTHR31273">
    <property type="entry name" value="PHOSPHOKETOLASE-RELATED"/>
    <property type="match status" value="1"/>
</dbReference>
<name>A0AAD7IYH3_9AGAR</name>
<dbReference type="Gene3D" id="3.40.50.920">
    <property type="match status" value="1"/>
</dbReference>
<evidence type="ECO:0000256" key="2">
    <source>
        <dbReference type="ARBA" id="ARBA00005623"/>
    </source>
</evidence>
<dbReference type="GO" id="GO:0016832">
    <property type="term" value="F:aldehyde-lyase activity"/>
    <property type="evidence" value="ECO:0007669"/>
    <property type="project" value="InterPro"/>
</dbReference>
<dbReference type="Gene3D" id="3.40.50.970">
    <property type="match status" value="2"/>
</dbReference>
<evidence type="ECO:0000259" key="6">
    <source>
        <dbReference type="Pfam" id="PF09364"/>
    </source>
</evidence>
<dbReference type="EMBL" id="JARJLG010000072">
    <property type="protein sequence ID" value="KAJ7753103.1"/>
    <property type="molecule type" value="Genomic_DNA"/>
</dbReference>
<evidence type="ECO:0000259" key="5">
    <source>
        <dbReference type="Pfam" id="PF09363"/>
    </source>
</evidence>
<protein>
    <submittedName>
        <fullName evidence="7">Phosphoketolase</fullName>
    </submittedName>
</protein>
<gene>
    <name evidence="7" type="ORF">DFH07DRAFT_868738</name>
</gene>
<comment type="similarity">
    <text evidence="2">Belongs to the XFP family.</text>
</comment>
<proteinExistence type="inferred from homology"/>
<comment type="cofactor">
    <cofactor evidence="1">
        <name>thiamine diphosphate</name>
        <dbReference type="ChEBI" id="CHEBI:58937"/>
    </cofactor>
</comment>
<evidence type="ECO:0000256" key="3">
    <source>
        <dbReference type="ARBA" id="ARBA00023052"/>
    </source>
</evidence>
<accession>A0AAD7IYH3</accession>
<dbReference type="InterPro" id="IPR005593">
    <property type="entry name" value="Xul5P/Fru6P_PKetolase"/>
</dbReference>
<dbReference type="AlphaFoldDB" id="A0AAD7IYH3"/>
<evidence type="ECO:0000256" key="1">
    <source>
        <dbReference type="ARBA" id="ARBA00001964"/>
    </source>
</evidence>
<dbReference type="InterPro" id="IPR029061">
    <property type="entry name" value="THDP-binding"/>
</dbReference>
<dbReference type="GO" id="GO:0005975">
    <property type="term" value="P:carbohydrate metabolic process"/>
    <property type="evidence" value="ECO:0007669"/>
    <property type="project" value="InterPro"/>
</dbReference>
<evidence type="ECO:0000256" key="4">
    <source>
        <dbReference type="ARBA" id="ARBA00023239"/>
    </source>
</evidence>
<dbReference type="InterPro" id="IPR018970">
    <property type="entry name" value="Xul5P/Fru6P_PKetolase_N"/>
</dbReference>
<feature type="domain" description="Xylulose 5-phosphate/Fructose 6-phosphate phosphoketolase N-terminal" evidence="6">
    <location>
        <begin position="40"/>
        <end position="264"/>
    </location>
</feature>
<keyword evidence="4" id="KW-0456">Lyase</keyword>